<evidence type="ECO:0000313" key="2">
    <source>
        <dbReference type="EMBL" id="CAL1397834.1"/>
    </source>
</evidence>
<reference evidence="2 3" key="1">
    <citation type="submission" date="2024-04" db="EMBL/GenBank/DDBJ databases">
        <authorList>
            <person name="Fracassetti M."/>
        </authorList>
    </citation>
    <scope>NUCLEOTIDE SEQUENCE [LARGE SCALE GENOMIC DNA]</scope>
</reference>
<dbReference type="SUPFAM" id="SSF81383">
    <property type="entry name" value="F-box domain"/>
    <property type="match status" value="1"/>
</dbReference>
<evidence type="ECO:0000259" key="1">
    <source>
        <dbReference type="PROSITE" id="PS50181"/>
    </source>
</evidence>
<dbReference type="Gene3D" id="3.80.10.10">
    <property type="entry name" value="Ribonuclease Inhibitor"/>
    <property type="match status" value="1"/>
</dbReference>
<gene>
    <name evidence="2" type="ORF">LTRI10_LOCUS38102</name>
</gene>
<dbReference type="AlphaFoldDB" id="A0AAV2FHS4"/>
<dbReference type="Pfam" id="PF00646">
    <property type="entry name" value="F-box"/>
    <property type="match status" value="1"/>
</dbReference>
<dbReference type="PANTHER" id="PTHR34145">
    <property type="entry name" value="OS02G0105600 PROTEIN"/>
    <property type="match status" value="1"/>
</dbReference>
<protein>
    <recommendedName>
        <fullName evidence="1">F-box domain-containing protein</fullName>
    </recommendedName>
</protein>
<dbReference type="Proteomes" id="UP001497516">
    <property type="component" value="Chromosome 6"/>
</dbReference>
<name>A0AAV2FHS4_9ROSI</name>
<feature type="domain" description="F-box" evidence="1">
    <location>
        <begin position="16"/>
        <end position="53"/>
    </location>
</feature>
<dbReference type="PANTHER" id="PTHR34145:SF28">
    <property type="entry name" value="F-BOX DOMAIN-CONTAINING PROTEIN"/>
    <property type="match status" value="1"/>
</dbReference>
<dbReference type="InterPro" id="IPR036047">
    <property type="entry name" value="F-box-like_dom_sf"/>
</dbReference>
<dbReference type="Pfam" id="PF24758">
    <property type="entry name" value="LRR_At5g56370"/>
    <property type="match status" value="1"/>
</dbReference>
<organism evidence="2 3">
    <name type="scientific">Linum trigynum</name>
    <dbReference type="NCBI Taxonomy" id="586398"/>
    <lineage>
        <taxon>Eukaryota</taxon>
        <taxon>Viridiplantae</taxon>
        <taxon>Streptophyta</taxon>
        <taxon>Embryophyta</taxon>
        <taxon>Tracheophyta</taxon>
        <taxon>Spermatophyta</taxon>
        <taxon>Magnoliopsida</taxon>
        <taxon>eudicotyledons</taxon>
        <taxon>Gunneridae</taxon>
        <taxon>Pentapetalae</taxon>
        <taxon>rosids</taxon>
        <taxon>fabids</taxon>
        <taxon>Malpighiales</taxon>
        <taxon>Linaceae</taxon>
        <taxon>Linum</taxon>
    </lineage>
</organism>
<keyword evidence="3" id="KW-1185">Reference proteome</keyword>
<dbReference type="EMBL" id="OZ034819">
    <property type="protein sequence ID" value="CAL1397834.1"/>
    <property type="molecule type" value="Genomic_DNA"/>
</dbReference>
<dbReference type="InterPro" id="IPR053772">
    <property type="entry name" value="At1g61320/At1g61330-like"/>
</dbReference>
<dbReference type="InterPro" id="IPR032675">
    <property type="entry name" value="LRR_dom_sf"/>
</dbReference>
<dbReference type="InterPro" id="IPR055411">
    <property type="entry name" value="LRR_FXL15/At3g58940/PEG3-like"/>
</dbReference>
<sequence>MVRDLKESGGGEEDGEDRISDLPDQIIHIILNRLKSPDAAARTSVLSRRWFQLWRGYPSFGFPPSKSDESRFRSFVESCFRKLPPTKPSDSDHISGGCRAGVTAIQDFSISLREGDFGKEDLDRLLLFVTSNPSFLSPVHFDLCIRDIEWNRRYSLPVSNWSGMKSVSLSGFYVTHVVTADDASLGSLESLCLDNVTLSNELLHSLLRNAPRLVSLSMHRVFGIDKLEVVSSPLLQRLFLSDIYTIGKKDRIGEMRRLRILSPSLLSLSLCSGLKKLDIDAPNLVSLSWTVYSGDPSTRVNVINLASNCRCTVHVQSYVGIEPQWLRLFLSTNFIRFHHLSLVSNFRFRPSRQQVPVDLTDDDDYAFLPPMIDQVQYEPLWWDIRDTEKAAAFLSHLFWVCRPKFMSIAKWSVSLIAECMCREYLKIDGPKDVTNHDVNSPTSWSHDLKDMKIENDTTGEMMEISEDMIPSLAKLEKVKFMLIWF</sequence>
<accession>A0AAV2FHS4</accession>
<dbReference type="SUPFAM" id="SSF52058">
    <property type="entry name" value="L domain-like"/>
    <property type="match status" value="1"/>
</dbReference>
<dbReference type="PROSITE" id="PS50181">
    <property type="entry name" value="FBOX"/>
    <property type="match status" value="1"/>
</dbReference>
<dbReference type="InterPro" id="IPR001810">
    <property type="entry name" value="F-box_dom"/>
</dbReference>
<evidence type="ECO:0000313" key="3">
    <source>
        <dbReference type="Proteomes" id="UP001497516"/>
    </source>
</evidence>
<proteinExistence type="predicted"/>